<protein>
    <submittedName>
        <fullName evidence="2">Uncharacterized protein</fullName>
    </submittedName>
</protein>
<reference evidence="2 3" key="1">
    <citation type="journal article" date="2024" name="IMA Fungus">
        <title>IMA Genome - F19 : A genome assembly and annotation guide to empower mycologists, including annotated draft genome sequences of Ceratocystis pirilliformis, Diaporthe australafricana, Fusarium ophioides, Paecilomyces lecythidis, and Sporothrix stenoceras.</title>
        <authorList>
            <person name="Aylward J."/>
            <person name="Wilson A.M."/>
            <person name="Visagie C.M."/>
            <person name="Spraker J."/>
            <person name="Barnes I."/>
            <person name="Buitendag C."/>
            <person name="Ceriani C."/>
            <person name="Del Mar Angel L."/>
            <person name="du Plessis D."/>
            <person name="Fuchs T."/>
            <person name="Gasser K."/>
            <person name="Kramer D."/>
            <person name="Li W."/>
            <person name="Munsamy K."/>
            <person name="Piso A."/>
            <person name="Price J.L."/>
            <person name="Sonnekus B."/>
            <person name="Thomas C."/>
            <person name="van der Nest A."/>
            <person name="van Dijk A."/>
            <person name="van Heerden A."/>
            <person name="van Vuuren N."/>
            <person name="Yilmaz N."/>
            <person name="Duong T.A."/>
            <person name="van der Merwe N.A."/>
            <person name="Wingfield M.J."/>
            <person name="Wingfield B.D."/>
        </authorList>
    </citation>
    <scope>NUCLEOTIDE SEQUENCE [LARGE SCALE GENOMIC DNA]</scope>
    <source>
        <strain evidence="2 3">CMW 5346</strain>
    </source>
</reference>
<evidence type="ECO:0000313" key="2">
    <source>
        <dbReference type="EMBL" id="KAL1894765.1"/>
    </source>
</evidence>
<evidence type="ECO:0000313" key="3">
    <source>
        <dbReference type="Proteomes" id="UP001583186"/>
    </source>
</evidence>
<accession>A0ABR3Z401</accession>
<sequence length="641" mass="70374">MTRLGPLTSQALGRSPYDILIPGDGEANPREPPQDYDERGRPVNAETKRINRNIVRSHNEVMHVIGVAEPDSLITAESESDNQLIQQHLEDMIGRKLWDPSRVIGALGVWGAEPLRQRALLYLRFSAYPPWSSPHFRQDYGANTLLDVVTSGVIARVADRYLRLASLERKSIRNSLWKRIGIRYVRLHLQVFTTLQRLSIIPAFPWLPGPLYFIPFSSESPIARPPPFPSSFSIGGWLEWGLQAALCVAPIAIFYGYTELREQLTHHLDYAIYDTLGTPSNPPLQRPISEFDPYTGERRLAGLPNVEVLPPRPPVPPPPQPQTQPTAPRERPAVPPPPADSQRLLSEGDENADTGRRNAIDGQDRQDGQEIMVGEASGSSETTPTQQHHHHRPSATPLPGSPTNPPQRRNTVSSSGGGAAADGYMSEEEEFELSATLISFDVEAGSAGDTPPNPWSAELRQSATVSIGYEGDGYGQYGDGDTGNGGHAPSLGTYLRGVYYPGVNAPFYSDTMLTRLPASIFAASASSLCAKLLLVDCEAAVVRILARGYRLQHGLPVDDLYDLGTVPFPFVPGGTFSLNATCHYAMAILMETAVKGVGVLVALGLAWLYRGSQQGWSFFRVVREKVNLYMTRREPYPVDLS</sequence>
<name>A0ABR3Z401_9PEZI</name>
<comment type="caution">
    <text evidence="2">The sequence shown here is derived from an EMBL/GenBank/DDBJ whole genome shotgun (WGS) entry which is preliminary data.</text>
</comment>
<feature type="compositionally biased region" description="Basic and acidic residues" evidence="1">
    <location>
        <begin position="353"/>
        <end position="368"/>
    </location>
</feature>
<feature type="compositionally biased region" description="Basic and acidic residues" evidence="1">
    <location>
        <begin position="27"/>
        <end position="43"/>
    </location>
</feature>
<gene>
    <name evidence="2" type="ORF">Sste5346_005740</name>
</gene>
<dbReference type="EMBL" id="JAWCUI010000031">
    <property type="protein sequence ID" value="KAL1894765.1"/>
    <property type="molecule type" value="Genomic_DNA"/>
</dbReference>
<evidence type="ECO:0000256" key="1">
    <source>
        <dbReference type="SAM" id="MobiDB-lite"/>
    </source>
</evidence>
<proteinExistence type="predicted"/>
<feature type="region of interest" description="Disordered" evidence="1">
    <location>
        <begin position="14"/>
        <end position="43"/>
    </location>
</feature>
<keyword evidence="3" id="KW-1185">Reference proteome</keyword>
<organism evidence="2 3">
    <name type="scientific">Sporothrix stenoceras</name>
    <dbReference type="NCBI Taxonomy" id="5173"/>
    <lineage>
        <taxon>Eukaryota</taxon>
        <taxon>Fungi</taxon>
        <taxon>Dikarya</taxon>
        <taxon>Ascomycota</taxon>
        <taxon>Pezizomycotina</taxon>
        <taxon>Sordariomycetes</taxon>
        <taxon>Sordariomycetidae</taxon>
        <taxon>Ophiostomatales</taxon>
        <taxon>Ophiostomataceae</taxon>
        <taxon>Sporothrix</taxon>
    </lineage>
</organism>
<feature type="region of interest" description="Disordered" evidence="1">
    <location>
        <begin position="305"/>
        <end position="424"/>
    </location>
</feature>
<dbReference type="Proteomes" id="UP001583186">
    <property type="component" value="Unassembled WGS sequence"/>
</dbReference>
<feature type="compositionally biased region" description="Pro residues" evidence="1">
    <location>
        <begin position="310"/>
        <end position="322"/>
    </location>
</feature>